<evidence type="ECO:0000313" key="14">
    <source>
        <dbReference type="EMBL" id="MBU9729092.1"/>
    </source>
</evidence>
<name>A0ABS6KEZ1_9FIRM</name>
<dbReference type="Proteomes" id="UP001314681">
    <property type="component" value="Unassembled WGS sequence"/>
</dbReference>
<keyword evidence="6" id="KW-0547">Nucleotide-binding</keyword>
<dbReference type="InterPro" id="IPR003660">
    <property type="entry name" value="HAMP_dom"/>
</dbReference>
<reference evidence="14 15" key="1">
    <citation type="submission" date="2021-06" db="EMBL/GenBank/DDBJ databases">
        <title>Description of novel taxa of the family Lachnospiraceae.</title>
        <authorList>
            <person name="Chaplin A.V."/>
            <person name="Sokolova S.R."/>
            <person name="Pikina A.P."/>
            <person name="Korzhanova M."/>
            <person name="Belova V."/>
            <person name="Korostin D."/>
            <person name="Efimov B.A."/>
        </authorList>
    </citation>
    <scope>NUCLEOTIDE SEQUENCE [LARGE SCALE GENOMIC DNA]</scope>
    <source>
        <strain evidence="14 15">ASD4241</strain>
    </source>
</reference>
<evidence type="ECO:0000256" key="10">
    <source>
        <dbReference type="ARBA" id="ARBA00023012"/>
    </source>
</evidence>
<keyword evidence="7 14" id="KW-0418">Kinase</keyword>
<dbReference type="SUPFAM" id="SSF158472">
    <property type="entry name" value="HAMP domain-like"/>
    <property type="match status" value="1"/>
</dbReference>
<dbReference type="Pfam" id="PF06580">
    <property type="entry name" value="His_kinase"/>
    <property type="match status" value="1"/>
</dbReference>
<organism evidence="14 15">
    <name type="scientific">Diplocloster modestus</name>
    <dbReference type="NCBI Taxonomy" id="2850322"/>
    <lineage>
        <taxon>Bacteria</taxon>
        <taxon>Bacillati</taxon>
        <taxon>Bacillota</taxon>
        <taxon>Clostridia</taxon>
        <taxon>Lachnospirales</taxon>
        <taxon>Lachnospiraceae</taxon>
        <taxon>Diplocloster</taxon>
    </lineage>
</organism>
<dbReference type="RefSeq" id="WP_238727578.1">
    <property type="nucleotide sequence ID" value="NZ_JAHQCX010000029.1"/>
</dbReference>
<keyword evidence="15" id="KW-1185">Reference proteome</keyword>
<evidence type="ECO:0000256" key="7">
    <source>
        <dbReference type="ARBA" id="ARBA00022777"/>
    </source>
</evidence>
<keyword evidence="2" id="KW-1003">Cell membrane</keyword>
<evidence type="ECO:0000256" key="3">
    <source>
        <dbReference type="ARBA" id="ARBA00022553"/>
    </source>
</evidence>
<dbReference type="Gene3D" id="6.10.340.10">
    <property type="match status" value="1"/>
</dbReference>
<evidence type="ECO:0000313" key="15">
    <source>
        <dbReference type="Proteomes" id="UP001314681"/>
    </source>
</evidence>
<evidence type="ECO:0000259" key="13">
    <source>
        <dbReference type="PROSITE" id="PS50885"/>
    </source>
</evidence>
<evidence type="ECO:0000256" key="11">
    <source>
        <dbReference type="ARBA" id="ARBA00023136"/>
    </source>
</evidence>
<dbReference type="PANTHER" id="PTHR34220:SF11">
    <property type="entry name" value="SENSOR PROTEIN KINASE HPTS"/>
    <property type="match status" value="1"/>
</dbReference>
<evidence type="ECO:0000256" key="8">
    <source>
        <dbReference type="ARBA" id="ARBA00022840"/>
    </source>
</evidence>
<keyword evidence="9 12" id="KW-1133">Transmembrane helix</keyword>
<protein>
    <submittedName>
        <fullName evidence="14">Histidine kinase</fullName>
    </submittedName>
</protein>
<dbReference type="GO" id="GO:0016301">
    <property type="term" value="F:kinase activity"/>
    <property type="evidence" value="ECO:0007669"/>
    <property type="project" value="UniProtKB-KW"/>
</dbReference>
<keyword evidence="3" id="KW-0597">Phosphoprotein</keyword>
<dbReference type="Gene3D" id="3.30.565.10">
    <property type="entry name" value="Histidine kinase-like ATPase, C-terminal domain"/>
    <property type="match status" value="1"/>
</dbReference>
<keyword evidence="4" id="KW-0808">Transferase</keyword>
<dbReference type="InterPro" id="IPR036890">
    <property type="entry name" value="HATPase_C_sf"/>
</dbReference>
<keyword evidence="8" id="KW-0067">ATP-binding</keyword>
<evidence type="ECO:0000256" key="2">
    <source>
        <dbReference type="ARBA" id="ARBA00022475"/>
    </source>
</evidence>
<feature type="transmembrane region" description="Helical" evidence="12">
    <location>
        <begin position="278"/>
        <end position="300"/>
    </location>
</feature>
<dbReference type="PROSITE" id="PS50885">
    <property type="entry name" value="HAMP"/>
    <property type="match status" value="1"/>
</dbReference>
<feature type="transmembrane region" description="Helical" evidence="12">
    <location>
        <begin position="12"/>
        <end position="35"/>
    </location>
</feature>
<evidence type="ECO:0000256" key="9">
    <source>
        <dbReference type="ARBA" id="ARBA00022989"/>
    </source>
</evidence>
<comment type="subcellular location">
    <subcellularLocation>
        <location evidence="1">Cell membrane</location>
        <topology evidence="1">Multi-pass membrane protein</topology>
    </subcellularLocation>
</comment>
<dbReference type="InterPro" id="IPR010559">
    <property type="entry name" value="Sig_transdc_His_kin_internal"/>
</dbReference>
<dbReference type="InterPro" id="IPR003594">
    <property type="entry name" value="HATPase_dom"/>
</dbReference>
<dbReference type="InterPro" id="IPR050640">
    <property type="entry name" value="Bact_2-comp_sensor_kinase"/>
</dbReference>
<dbReference type="SMART" id="SM00304">
    <property type="entry name" value="HAMP"/>
    <property type="match status" value="1"/>
</dbReference>
<feature type="domain" description="HAMP" evidence="13">
    <location>
        <begin position="306"/>
        <end position="358"/>
    </location>
</feature>
<sequence length="574" mass="66288">MKKKYKSLKVKLFQRIEAIVAISLSMAIIISFFTIQPILSGQTLDQCEQATRQMTELLENTFDPIVNYADTITYSRDLKYSIDKYLAYPSSQYNSQLQLNLSEFSNNLSYVRGLMLELPNQERVFSISNIYDEDLQIIKSNWYKETEGTYLLKKFSDFYTTVQTNATADTREAISCVYCLNFEMKARSYRLVVFFDVSNLIRSFDNIAAAYLDDYTLISSDGHPQPLLGNNILLSNDLDFRDPTSYEELTDGRYFHRQSNYAKWAVLTYISNKSINRAYRLLLIFIVLIYVFMSGLTLLLSRFSFAQYVVPITKLSQTMIRISKGDWKAQAKIQTGDEIEDLANVFNEMLNNLNYYFNISLEQEKQQQYMRYNLLISQLDPHFIYNVMSIINVLAKRAGNKDIVDINTALIHLLQDRLRISNTEIFDTVQQEIHALEQYIFLANYKFGKNAVKVNWHIDETVLNDKIPKIILSTLVENSFKHAFVETTRKNILDIRIQKENKAITIIVHDNGIGMDAATLATLNASTPVQTSPRGMHIGISSMKQILQYLYKDNISICFSSEPDKGTTVRILFL</sequence>
<evidence type="ECO:0000256" key="4">
    <source>
        <dbReference type="ARBA" id="ARBA00022679"/>
    </source>
</evidence>
<dbReference type="PANTHER" id="PTHR34220">
    <property type="entry name" value="SENSOR HISTIDINE KINASE YPDA"/>
    <property type="match status" value="1"/>
</dbReference>
<evidence type="ECO:0000256" key="5">
    <source>
        <dbReference type="ARBA" id="ARBA00022692"/>
    </source>
</evidence>
<keyword evidence="11 12" id="KW-0472">Membrane</keyword>
<dbReference type="CDD" id="cd06225">
    <property type="entry name" value="HAMP"/>
    <property type="match status" value="1"/>
</dbReference>
<evidence type="ECO:0000256" key="6">
    <source>
        <dbReference type="ARBA" id="ARBA00022741"/>
    </source>
</evidence>
<dbReference type="Pfam" id="PF00672">
    <property type="entry name" value="HAMP"/>
    <property type="match status" value="1"/>
</dbReference>
<gene>
    <name evidence="14" type="ORF">KTH90_24175</name>
</gene>
<dbReference type="SUPFAM" id="SSF55874">
    <property type="entry name" value="ATPase domain of HSP90 chaperone/DNA topoisomerase II/histidine kinase"/>
    <property type="match status" value="1"/>
</dbReference>
<dbReference type="EMBL" id="JAHQCX010000029">
    <property type="protein sequence ID" value="MBU9729092.1"/>
    <property type="molecule type" value="Genomic_DNA"/>
</dbReference>
<evidence type="ECO:0000256" key="12">
    <source>
        <dbReference type="SAM" id="Phobius"/>
    </source>
</evidence>
<keyword evidence="5 12" id="KW-0812">Transmembrane</keyword>
<comment type="caution">
    <text evidence="14">The sequence shown here is derived from an EMBL/GenBank/DDBJ whole genome shotgun (WGS) entry which is preliminary data.</text>
</comment>
<proteinExistence type="predicted"/>
<evidence type="ECO:0000256" key="1">
    <source>
        <dbReference type="ARBA" id="ARBA00004651"/>
    </source>
</evidence>
<accession>A0ABS6KEZ1</accession>
<dbReference type="Pfam" id="PF02518">
    <property type="entry name" value="HATPase_c"/>
    <property type="match status" value="1"/>
</dbReference>
<keyword evidence="10" id="KW-0902">Two-component regulatory system</keyword>